<dbReference type="AlphaFoldDB" id="A0A8S1X1A2"/>
<keyword evidence="1" id="KW-0732">Signal</keyword>
<dbReference type="OMA" id="MECIFEN"/>
<sequence length="103" mass="11812">MKYILIIVLLISATTTRSIHLNSDEKMSRCIAKLCRNQIGACIRIKGCADNFKSCANELEKDEDIEKFDLCLDKVPQSYTLMECIQSNCINIESNKIEQHQRN</sequence>
<name>A0A8S1X1A2_PAROT</name>
<feature type="chain" id="PRO_5036273345" evidence="1">
    <location>
        <begin position="19"/>
        <end position="103"/>
    </location>
</feature>
<evidence type="ECO:0000313" key="2">
    <source>
        <dbReference type="EMBL" id="CAD8192036.1"/>
    </source>
</evidence>
<dbReference type="EMBL" id="CAJJDP010000101">
    <property type="protein sequence ID" value="CAD8192036.1"/>
    <property type="molecule type" value="Genomic_DNA"/>
</dbReference>
<feature type="signal peptide" evidence="1">
    <location>
        <begin position="1"/>
        <end position="18"/>
    </location>
</feature>
<evidence type="ECO:0000313" key="3">
    <source>
        <dbReference type="EMBL" id="CAD8192040.1"/>
    </source>
</evidence>
<accession>A0A8S1X1A2</accession>
<dbReference type="EMBL" id="CAJJDP010000101">
    <property type="protein sequence ID" value="CAD8192040.1"/>
    <property type="molecule type" value="Genomic_DNA"/>
</dbReference>
<gene>
    <name evidence="2" type="ORF">POCTA_138.1.T1010074</name>
    <name evidence="3" type="ORF">POCTA_138.1.T1010076</name>
</gene>
<proteinExistence type="predicted"/>
<keyword evidence="4" id="KW-1185">Reference proteome</keyword>
<organism evidence="2 4">
    <name type="scientific">Paramecium octaurelia</name>
    <dbReference type="NCBI Taxonomy" id="43137"/>
    <lineage>
        <taxon>Eukaryota</taxon>
        <taxon>Sar</taxon>
        <taxon>Alveolata</taxon>
        <taxon>Ciliophora</taxon>
        <taxon>Intramacronucleata</taxon>
        <taxon>Oligohymenophorea</taxon>
        <taxon>Peniculida</taxon>
        <taxon>Parameciidae</taxon>
        <taxon>Paramecium</taxon>
    </lineage>
</organism>
<dbReference type="OrthoDB" id="317117at2759"/>
<reference evidence="2" key="1">
    <citation type="submission" date="2021-01" db="EMBL/GenBank/DDBJ databases">
        <authorList>
            <consortium name="Genoscope - CEA"/>
            <person name="William W."/>
        </authorList>
    </citation>
    <scope>NUCLEOTIDE SEQUENCE</scope>
</reference>
<comment type="caution">
    <text evidence="2">The sequence shown here is derived from an EMBL/GenBank/DDBJ whole genome shotgun (WGS) entry which is preliminary data.</text>
</comment>
<evidence type="ECO:0000313" key="4">
    <source>
        <dbReference type="Proteomes" id="UP000683925"/>
    </source>
</evidence>
<dbReference type="Proteomes" id="UP000683925">
    <property type="component" value="Unassembled WGS sequence"/>
</dbReference>
<evidence type="ECO:0000256" key="1">
    <source>
        <dbReference type="SAM" id="SignalP"/>
    </source>
</evidence>
<protein>
    <submittedName>
        <fullName evidence="2">Uncharacterized protein</fullName>
    </submittedName>
</protein>